<name>A0A0R2M6K4_9LACO</name>
<accession>A0A0R2M6K4</accession>
<dbReference type="EMBL" id="JQCL01000103">
    <property type="protein sequence ID" value="KRO07627.1"/>
    <property type="molecule type" value="Genomic_DNA"/>
</dbReference>
<dbReference type="RefSeq" id="WP_057707953.1">
    <property type="nucleotide sequence ID" value="NZ_JQCL01000103.1"/>
</dbReference>
<feature type="compositionally biased region" description="Low complexity" evidence="1">
    <location>
        <begin position="9"/>
        <end position="22"/>
    </location>
</feature>
<reference evidence="2 3" key="1">
    <citation type="journal article" date="2015" name="Genome Announc.">
        <title>Expanding the biotechnology potential of lactobacilli through comparative genomics of 213 strains and associated genera.</title>
        <authorList>
            <person name="Sun Z."/>
            <person name="Harris H.M."/>
            <person name="McCann A."/>
            <person name="Guo C."/>
            <person name="Argimon S."/>
            <person name="Zhang W."/>
            <person name="Yang X."/>
            <person name="Jeffery I.B."/>
            <person name="Cooney J.C."/>
            <person name="Kagawa T.F."/>
            <person name="Liu W."/>
            <person name="Song Y."/>
            <person name="Salvetti E."/>
            <person name="Wrobel A."/>
            <person name="Rasinkangas P."/>
            <person name="Parkhill J."/>
            <person name="Rea M.C."/>
            <person name="O'Sullivan O."/>
            <person name="Ritari J."/>
            <person name="Douillard F.P."/>
            <person name="Paul Ross R."/>
            <person name="Yang R."/>
            <person name="Briner A.E."/>
            <person name="Felis G.E."/>
            <person name="de Vos W.M."/>
            <person name="Barrangou R."/>
            <person name="Klaenhammer T.R."/>
            <person name="Caufield P.W."/>
            <person name="Cui Y."/>
            <person name="Zhang H."/>
            <person name="O'Toole P.W."/>
        </authorList>
    </citation>
    <scope>NUCLEOTIDE SEQUENCE [LARGE SCALE GENOMIC DNA]</scope>
    <source>
        <strain evidence="2 3">LMG 26013</strain>
    </source>
</reference>
<sequence>MTSRPISNRQFQRFTTTTQATTHVRHNQRAASNLAQTDQKQRVLRQHHTLVLQKSDHHVLRGNRSMTLTTKHH</sequence>
<organism evidence="2 3">
    <name type="scientific">Lactiplantibacillus xiangfangensis</name>
    <dbReference type="NCBI Taxonomy" id="942150"/>
    <lineage>
        <taxon>Bacteria</taxon>
        <taxon>Bacillati</taxon>
        <taxon>Bacillota</taxon>
        <taxon>Bacilli</taxon>
        <taxon>Lactobacillales</taxon>
        <taxon>Lactobacillaceae</taxon>
        <taxon>Lactiplantibacillus</taxon>
    </lineage>
</organism>
<protein>
    <submittedName>
        <fullName evidence="2">Uncharacterized protein</fullName>
    </submittedName>
</protein>
<proteinExistence type="predicted"/>
<feature type="compositionally biased region" description="Polar residues" evidence="1">
    <location>
        <begin position="29"/>
        <end position="38"/>
    </location>
</feature>
<evidence type="ECO:0000313" key="3">
    <source>
        <dbReference type="Proteomes" id="UP000051783"/>
    </source>
</evidence>
<evidence type="ECO:0000256" key="1">
    <source>
        <dbReference type="SAM" id="MobiDB-lite"/>
    </source>
</evidence>
<gene>
    <name evidence="2" type="ORF">IV64_GL001563</name>
</gene>
<keyword evidence="3" id="KW-1185">Reference proteome</keyword>
<feature type="region of interest" description="Disordered" evidence="1">
    <location>
        <begin position="1"/>
        <end position="38"/>
    </location>
</feature>
<evidence type="ECO:0000313" key="2">
    <source>
        <dbReference type="EMBL" id="KRO07627.1"/>
    </source>
</evidence>
<comment type="caution">
    <text evidence="2">The sequence shown here is derived from an EMBL/GenBank/DDBJ whole genome shotgun (WGS) entry which is preliminary data.</text>
</comment>
<dbReference type="Proteomes" id="UP000051783">
    <property type="component" value="Unassembled WGS sequence"/>
</dbReference>
<dbReference type="PATRIC" id="fig|942150.3.peg.1615"/>
<dbReference type="AlphaFoldDB" id="A0A0R2M6K4"/>